<dbReference type="PANTHER" id="PTHR20905">
    <property type="entry name" value="N-ACETYLTRANSFERASE-RELATED"/>
    <property type="match status" value="1"/>
</dbReference>
<dbReference type="SUPFAM" id="SSF55729">
    <property type="entry name" value="Acyl-CoA N-acyltransferases (Nat)"/>
    <property type="match status" value="1"/>
</dbReference>
<dbReference type="AlphaFoldDB" id="A0A914BZN4"/>
<dbReference type="PANTHER" id="PTHR20905:SF1">
    <property type="entry name" value="AT07410P-RELATED"/>
    <property type="match status" value="1"/>
</dbReference>
<dbReference type="WBParaSite" id="ACRNAN_Path_1372.g5389.t1">
    <property type="protein sequence ID" value="ACRNAN_Path_1372.g5389.t1"/>
    <property type="gene ID" value="ACRNAN_Path_1372.g5389"/>
</dbReference>
<evidence type="ECO:0000313" key="1">
    <source>
        <dbReference type="Proteomes" id="UP000887540"/>
    </source>
</evidence>
<keyword evidence="1" id="KW-1185">Reference proteome</keyword>
<dbReference type="GO" id="GO:0008080">
    <property type="term" value="F:N-acetyltransferase activity"/>
    <property type="evidence" value="ECO:0007669"/>
    <property type="project" value="TreeGrafter"/>
</dbReference>
<accession>A0A914BZN4</accession>
<organism evidence="1 2">
    <name type="scientific">Acrobeloides nanus</name>
    <dbReference type="NCBI Taxonomy" id="290746"/>
    <lineage>
        <taxon>Eukaryota</taxon>
        <taxon>Metazoa</taxon>
        <taxon>Ecdysozoa</taxon>
        <taxon>Nematoda</taxon>
        <taxon>Chromadorea</taxon>
        <taxon>Rhabditida</taxon>
        <taxon>Tylenchina</taxon>
        <taxon>Cephalobomorpha</taxon>
        <taxon>Cephaloboidea</taxon>
        <taxon>Cephalobidae</taxon>
        <taxon>Acrobeloides</taxon>
    </lineage>
</organism>
<reference evidence="2" key="1">
    <citation type="submission" date="2022-11" db="UniProtKB">
        <authorList>
            <consortium name="WormBaseParasite"/>
        </authorList>
    </citation>
    <scope>IDENTIFICATION</scope>
</reference>
<dbReference type="InterPro" id="IPR016181">
    <property type="entry name" value="Acyl_CoA_acyltransferase"/>
</dbReference>
<protein>
    <submittedName>
        <fullName evidence="2">N-acetyltransferase domain-containing protein</fullName>
    </submittedName>
</protein>
<name>A0A914BZN4_9BILA</name>
<evidence type="ECO:0000313" key="2">
    <source>
        <dbReference type="WBParaSite" id="ACRNAN_Path_1372.g5389.t1"/>
    </source>
</evidence>
<dbReference type="Gene3D" id="3.40.630.30">
    <property type="match status" value="1"/>
</dbReference>
<proteinExistence type="predicted"/>
<dbReference type="Proteomes" id="UP000887540">
    <property type="component" value="Unplaced"/>
</dbReference>
<sequence>MKAIKYNWRKISRPLKPDFFMGSLEYVIAVPEDLELILEFIIEEYHPRQELNRAIGLTVDLAIPGYRRILNQILKQPYSIIGFQDNVLVAASMCTIKEYPRNPERYKPYIWEIKSDYGEEIKEYHDDKNFLLSFYFNQLESDIDQIVPDCKRLLNGEMVCVKSDISNMGISTEIMELSLKWAIYNDCDYTMGTSTSKTALRVSEKNGCTAVKEFPPYKFIVNGKKVFNCGPNDEACGVLSIKKLQFDHAKLRCKI</sequence>